<protein>
    <submittedName>
        <fullName evidence="9">Uncharacterized protein</fullName>
    </submittedName>
</protein>
<evidence type="ECO:0000256" key="2">
    <source>
        <dbReference type="ARBA" id="ARBA00006939"/>
    </source>
</evidence>
<evidence type="ECO:0000313" key="8">
    <source>
        <dbReference type="Proteomes" id="UP000887565"/>
    </source>
</evidence>
<dbReference type="GO" id="GO:0030003">
    <property type="term" value="P:intracellular monoatomic cation homeostasis"/>
    <property type="evidence" value="ECO:0007669"/>
    <property type="project" value="TreeGrafter"/>
</dbReference>
<dbReference type="AlphaFoldDB" id="A0A915KEY8"/>
<accession>A0A915KEY8</accession>
<dbReference type="PANTHER" id="PTHR12191">
    <property type="entry name" value="SOLUTE CARRIER FAMILY 39"/>
    <property type="match status" value="1"/>
</dbReference>
<keyword evidence="8" id="KW-1185">Reference proteome</keyword>
<feature type="compositionally biased region" description="Low complexity" evidence="6">
    <location>
        <begin position="70"/>
        <end position="81"/>
    </location>
</feature>
<organism evidence="8 9">
    <name type="scientific">Romanomermis culicivorax</name>
    <name type="common">Nematode worm</name>
    <dbReference type="NCBI Taxonomy" id="13658"/>
    <lineage>
        <taxon>Eukaryota</taxon>
        <taxon>Metazoa</taxon>
        <taxon>Ecdysozoa</taxon>
        <taxon>Nematoda</taxon>
        <taxon>Enoplea</taxon>
        <taxon>Dorylaimia</taxon>
        <taxon>Mermithida</taxon>
        <taxon>Mermithoidea</taxon>
        <taxon>Mermithidae</taxon>
        <taxon>Romanomermis</taxon>
    </lineage>
</organism>
<keyword evidence="3 7" id="KW-0812">Transmembrane</keyword>
<dbReference type="Pfam" id="PF02535">
    <property type="entry name" value="Zip"/>
    <property type="match status" value="1"/>
</dbReference>
<comment type="similarity">
    <text evidence="2">Belongs to the ZIP transporter (TC 2.A.5) family.</text>
</comment>
<dbReference type="InterPro" id="IPR050799">
    <property type="entry name" value="ZIP_Transporter"/>
</dbReference>
<evidence type="ECO:0000256" key="4">
    <source>
        <dbReference type="ARBA" id="ARBA00022989"/>
    </source>
</evidence>
<dbReference type="GO" id="GO:0140410">
    <property type="term" value="F:monoatomic cation:bicarbonate symporter activity"/>
    <property type="evidence" value="ECO:0007669"/>
    <property type="project" value="TreeGrafter"/>
</dbReference>
<proteinExistence type="inferred from homology"/>
<reference evidence="9" key="1">
    <citation type="submission" date="2022-11" db="UniProtKB">
        <authorList>
            <consortium name="WormBaseParasite"/>
        </authorList>
    </citation>
    <scope>IDENTIFICATION</scope>
</reference>
<dbReference type="PANTHER" id="PTHR12191:SF37">
    <property type="entry name" value="ZINC TRANSPORTER FOI"/>
    <property type="match status" value="1"/>
</dbReference>
<dbReference type="GO" id="GO:0071578">
    <property type="term" value="P:zinc ion import across plasma membrane"/>
    <property type="evidence" value="ECO:0007669"/>
    <property type="project" value="TreeGrafter"/>
</dbReference>
<evidence type="ECO:0000256" key="5">
    <source>
        <dbReference type="ARBA" id="ARBA00023136"/>
    </source>
</evidence>
<dbReference type="WBParaSite" id="nRc.2.0.1.t36935-RA">
    <property type="protein sequence ID" value="nRc.2.0.1.t36935-RA"/>
    <property type="gene ID" value="nRc.2.0.1.g36935"/>
</dbReference>
<evidence type="ECO:0000256" key="7">
    <source>
        <dbReference type="SAM" id="Phobius"/>
    </source>
</evidence>
<keyword evidence="4 7" id="KW-1133">Transmembrane helix</keyword>
<dbReference type="GO" id="GO:0005385">
    <property type="term" value="F:zinc ion transmembrane transporter activity"/>
    <property type="evidence" value="ECO:0007669"/>
    <property type="project" value="TreeGrafter"/>
</dbReference>
<keyword evidence="5 7" id="KW-0472">Membrane</keyword>
<evidence type="ECO:0000256" key="3">
    <source>
        <dbReference type="ARBA" id="ARBA00022692"/>
    </source>
</evidence>
<dbReference type="GO" id="GO:0005886">
    <property type="term" value="C:plasma membrane"/>
    <property type="evidence" value="ECO:0007669"/>
    <property type="project" value="TreeGrafter"/>
</dbReference>
<evidence type="ECO:0000313" key="9">
    <source>
        <dbReference type="WBParaSite" id="nRc.2.0.1.t36935-RA"/>
    </source>
</evidence>
<evidence type="ECO:0000256" key="6">
    <source>
        <dbReference type="SAM" id="MobiDB-lite"/>
    </source>
</evidence>
<dbReference type="Proteomes" id="UP000887565">
    <property type="component" value="Unplaced"/>
</dbReference>
<dbReference type="InterPro" id="IPR003689">
    <property type="entry name" value="ZIP"/>
</dbReference>
<sequence>MFTSVSRSVLNHPEQAFDLVEPQVPNPNQPGHSYLWKSWVAVFGVFLFFLVDKLLKLIIEFNKVRKTRLNSSSTTDSSSNNHRNHDHHDNNHIVQAIYKVQKNFNKYSTTNNDNLSTSNYINDDVDSTFVRNNSAAPIVAPTAVAVDDRKSKAITNGGVVYKSVNGENNVKCHVLDESDYKVEIGCSHSHSIVDPETGNPRSIIATVAWMIIFGDGLHNFIDGLSIGASFSTNILSGISISVAVLCEEFPHELGDVAILVASGMTMRQALFYNLLSAGTCYIGFVIGVVVGELRQKSFRRRVVKYKKMIFFYEFRQQDSEYCGDLFHFSK</sequence>
<feature type="transmembrane region" description="Helical" evidence="7">
    <location>
        <begin position="270"/>
        <end position="291"/>
    </location>
</feature>
<comment type="subcellular location">
    <subcellularLocation>
        <location evidence="1">Membrane</location>
        <topology evidence="1">Multi-pass membrane protein</topology>
    </subcellularLocation>
</comment>
<feature type="region of interest" description="Disordered" evidence="6">
    <location>
        <begin position="69"/>
        <end position="90"/>
    </location>
</feature>
<name>A0A915KEY8_ROMCU</name>
<feature type="transmembrane region" description="Helical" evidence="7">
    <location>
        <begin position="39"/>
        <end position="59"/>
    </location>
</feature>
<evidence type="ECO:0000256" key="1">
    <source>
        <dbReference type="ARBA" id="ARBA00004141"/>
    </source>
</evidence>